<dbReference type="EMBL" id="QMDX01000001">
    <property type="protein sequence ID" value="TSD16178.1"/>
    <property type="molecule type" value="Genomic_DNA"/>
</dbReference>
<dbReference type="InParanoid" id="A0A554NFN9"/>
<dbReference type="Pfam" id="PF22763">
    <property type="entry name" value="NrS1-1_pol-like_HBD"/>
    <property type="match status" value="1"/>
</dbReference>
<evidence type="ECO:0000313" key="3">
    <source>
        <dbReference type="EMBL" id="TSD16178.1"/>
    </source>
</evidence>
<sequence length="392" mass="43583">MTDSAYPQPTADEIPDAMTAREQWLCWREEERDGKPTKVPINPADGNWASTTDPETWSSFDIAYEFATEWNYGLGFVFTEIDPLVGIDLDDCRDAENGRPTPVAKEIVGALDSYTEVSPSGTGYHVILQGRLPNDRNRRGKVEMYEKKRFFTVTGDHVEGTPKSAKERPEELDEVYDEHIGVETTSVGNEQASSQSSTPVLSDSELIRRAGAAKNGEKFQRLWQGQTTGYASQSEADMALCCLLAFWTGGDAKQMDALFRDSGLMHEKWDEQHYGDGSTYGEVTVARAVDVTDEFYEPASGDGAASAGSRPSFRQPQQRGQRAYDAERIRLLEQRVQELEALLGLKEERIQMLEAEMGDGEPAVSEPTVDQMGEESDSVSEDSNSLLRRLFG</sequence>
<dbReference type="Proteomes" id="UP000319894">
    <property type="component" value="Unassembled WGS sequence"/>
</dbReference>
<proteinExistence type="predicted"/>
<feature type="region of interest" description="Disordered" evidence="1">
    <location>
        <begin position="354"/>
        <end position="392"/>
    </location>
</feature>
<evidence type="ECO:0000259" key="2">
    <source>
        <dbReference type="Pfam" id="PF22763"/>
    </source>
</evidence>
<name>A0A554NFN9_9EURY</name>
<comment type="caution">
    <text evidence="3">The sequence shown here is derived from an EMBL/GenBank/DDBJ whole genome shotgun (WGS) entry which is preliminary data.</text>
</comment>
<evidence type="ECO:0000313" key="4">
    <source>
        <dbReference type="Proteomes" id="UP000319894"/>
    </source>
</evidence>
<keyword evidence="4" id="KW-1185">Reference proteome</keyword>
<accession>A0A554NFN9</accession>
<protein>
    <recommendedName>
        <fullName evidence="2">NrS-1 polymerase-like HBD domain-containing protein</fullName>
    </recommendedName>
</protein>
<reference evidence="3 4" key="1">
    <citation type="submission" date="2018-06" db="EMBL/GenBank/DDBJ databases">
        <title>Natronomonas sp. F16-60 a new haloarchaeon isolated from a solar saltern of Isla Cristina, Huelva, Spain.</title>
        <authorList>
            <person name="Duran-Viseras A."/>
            <person name="Sanchez-Porro C."/>
            <person name="Ventosa A."/>
        </authorList>
    </citation>
    <scope>NUCLEOTIDE SEQUENCE [LARGE SCALE GENOMIC DNA]</scope>
    <source>
        <strain evidence="3 4">F16-60</strain>
    </source>
</reference>
<evidence type="ECO:0000256" key="1">
    <source>
        <dbReference type="SAM" id="MobiDB-lite"/>
    </source>
</evidence>
<feature type="compositionally biased region" description="Low complexity" evidence="1">
    <location>
        <begin position="299"/>
        <end position="309"/>
    </location>
</feature>
<dbReference type="OrthoDB" id="238910at2157"/>
<dbReference type="RefSeq" id="WP_144260666.1">
    <property type="nucleotide sequence ID" value="NZ_QMDX01000001.1"/>
</dbReference>
<dbReference type="InterPro" id="IPR054468">
    <property type="entry name" value="NrSPol-like_HBD"/>
</dbReference>
<feature type="region of interest" description="Disordered" evidence="1">
    <location>
        <begin position="297"/>
        <end position="320"/>
    </location>
</feature>
<gene>
    <name evidence="3" type="ORF">DP107_03180</name>
</gene>
<organism evidence="3 4">
    <name type="scientific">Haloglomus irregulare</name>
    <dbReference type="NCBI Taxonomy" id="2234134"/>
    <lineage>
        <taxon>Archaea</taxon>
        <taxon>Methanobacteriati</taxon>
        <taxon>Methanobacteriota</taxon>
        <taxon>Stenosarchaea group</taxon>
        <taxon>Halobacteria</taxon>
        <taxon>Halobacteriales</taxon>
        <taxon>Natronomonadaceae</taxon>
        <taxon>Haloglomus</taxon>
    </lineage>
</organism>
<feature type="domain" description="NrS-1 polymerase-like HBD" evidence="2">
    <location>
        <begin position="233"/>
        <end position="298"/>
    </location>
</feature>
<dbReference type="AlphaFoldDB" id="A0A554NFN9"/>